<evidence type="ECO:0000313" key="3">
    <source>
        <dbReference type="Proteomes" id="UP000075374"/>
    </source>
</evidence>
<dbReference type="EMBL" id="LTBB01000009">
    <property type="protein sequence ID" value="KYH28533.1"/>
    <property type="molecule type" value="Genomic_DNA"/>
</dbReference>
<dbReference type="RefSeq" id="WP_061858628.1">
    <property type="nucleotide sequence ID" value="NZ_LTBB01000009.1"/>
</dbReference>
<name>A0A151ALL1_9CLOT</name>
<keyword evidence="1" id="KW-0812">Transmembrane</keyword>
<keyword evidence="1" id="KW-0472">Membrane</keyword>
<dbReference type="Proteomes" id="UP000075374">
    <property type="component" value="Unassembled WGS sequence"/>
</dbReference>
<dbReference type="STRING" id="1121305.CLCOL_17940"/>
<accession>A0A151ALL1</accession>
<sequence length="134" mass="14580">MRRYIRVNNKILIIIVTVIIFSLAAGVVLSLEEQTAFALQVKKSSPNVTASVDNTFPVQNSIVNITVTGPAGAEVRIVCHYKSGDTYYSGMIQSNERTIIPVLVGLAEPGYAVSVDVSVISDKIYTTQTMFIPQ</sequence>
<dbReference type="AlphaFoldDB" id="A0A151ALL1"/>
<evidence type="ECO:0000313" key="2">
    <source>
        <dbReference type="EMBL" id="KYH28533.1"/>
    </source>
</evidence>
<reference evidence="2 3" key="1">
    <citation type="submission" date="2016-02" db="EMBL/GenBank/DDBJ databases">
        <title>Genome sequence of Clostridium colicanis DSM 13634.</title>
        <authorList>
            <person name="Poehlein A."/>
            <person name="Daniel R."/>
        </authorList>
    </citation>
    <scope>NUCLEOTIDE SEQUENCE [LARGE SCALE GENOMIC DNA]</scope>
    <source>
        <strain evidence="2 3">DSM 13634</strain>
    </source>
</reference>
<proteinExistence type="predicted"/>
<evidence type="ECO:0000256" key="1">
    <source>
        <dbReference type="SAM" id="Phobius"/>
    </source>
</evidence>
<feature type="transmembrane region" description="Helical" evidence="1">
    <location>
        <begin position="12"/>
        <end position="31"/>
    </location>
</feature>
<protein>
    <submittedName>
        <fullName evidence="2">Uncharacterized protein</fullName>
    </submittedName>
</protein>
<gene>
    <name evidence="2" type="ORF">CLCOL_17940</name>
</gene>
<dbReference type="PATRIC" id="fig|1121305.3.peg.1796"/>
<organism evidence="2 3">
    <name type="scientific">Clostridium colicanis DSM 13634</name>
    <dbReference type="NCBI Taxonomy" id="1121305"/>
    <lineage>
        <taxon>Bacteria</taxon>
        <taxon>Bacillati</taxon>
        <taxon>Bacillota</taxon>
        <taxon>Clostridia</taxon>
        <taxon>Eubacteriales</taxon>
        <taxon>Clostridiaceae</taxon>
        <taxon>Clostridium</taxon>
    </lineage>
</organism>
<keyword evidence="3" id="KW-1185">Reference proteome</keyword>
<keyword evidence="1" id="KW-1133">Transmembrane helix</keyword>
<comment type="caution">
    <text evidence="2">The sequence shown here is derived from an EMBL/GenBank/DDBJ whole genome shotgun (WGS) entry which is preliminary data.</text>
</comment>